<dbReference type="GeneID" id="85474818"/>
<gene>
    <name evidence="2" type="ORF">BDP81DRAFT_422019</name>
</gene>
<comment type="caution">
    <text evidence="2">The sequence shown here is derived from an EMBL/GenBank/DDBJ whole genome shotgun (WGS) entry which is preliminary data.</text>
</comment>
<name>A0AAJ0EKC5_9PEZI</name>
<feature type="transmembrane region" description="Helical" evidence="1">
    <location>
        <begin position="52"/>
        <end position="73"/>
    </location>
</feature>
<proteinExistence type="predicted"/>
<evidence type="ECO:0000313" key="3">
    <source>
        <dbReference type="Proteomes" id="UP001243989"/>
    </source>
</evidence>
<sequence>MGPRFVVKPHPVNVGRRFVVRKHPWEWQHALTEITLAPWHRLKRCLFVVYPYCRLCCLLPVAICLVFGFHASMVTCVPAQCRRSVWGR</sequence>
<keyword evidence="3" id="KW-1185">Reference proteome</keyword>
<dbReference type="Proteomes" id="UP001243989">
    <property type="component" value="Unassembled WGS sequence"/>
</dbReference>
<organism evidence="2 3">
    <name type="scientific">Colletotrichum phormii</name>
    <dbReference type="NCBI Taxonomy" id="359342"/>
    <lineage>
        <taxon>Eukaryota</taxon>
        <taxon>Fungi</taxon>
        <taxon>Dikarya</taxon>
        <taxon>Ascomycota</taxon>
        <taxon>Pezizomycotina</taxon>
        <taxon>Sordariomycetes</taxon>
        <taxon>Hypocreomycetidae</taxon>
        <taxon>Glomerellales</taxon>
        <taxon>Glomerellaceae</taxon>
        <taxon>Colletotrichum</taxon>
        <taxon>Colletotrichum acutatum species complex</taxon>
    </lineage>
</organism>
<dbReference type="AlphaFoldDB" id="A0AAJ0EKC5"/>
<dbReference type="EMBL" id="JAHMHQ010000005">
    <property type="protein sequence ID" value="KAK1639896.1"/>
    <property type="molecule type" value="Genomic_DNA"/>
</dbReference>
<keyword evidence="1" id="KW-1133">Transmembrane helix</keyword>
<keyword evidence="1" id="KW-0472">Membrane</keyword>
<evidence type="ECO:0000256" key="1">
    <source>
        <dbReference type="SAM" id="Phobius"/>
    </source>
</evidence>
<evidence type="ECO:0000313" key="2">
    <source>
        <dbReference type="EMBL" id="KAK1639896.1"/>
    </source>
</evidence>
<reference evidence="2" key="1">
    <citation type="submission" date="2021-06" db="EMBL/GenBank/DDBJ databases">
        <title>Comparative genomics, transcriptomics and evolutionary studies reveal genomic signatures of adaptation to plant cell wall in hemibiotrophic fungi.</title>
        <authorList>
            <consortium name="DOE Joint Genome Institute"/>
            <person name="Baroncelli R."/>
            <person name="Diaz J.F."/>
            <person name="Benocci T."/>
            <person name="Peng M."/>
            <person name="Battaglia E."/>
            <person name="Haridas S."/>
            <person name="Andreopoulos W."/>
            <person name="Labutti K."/>
            <person name="Pangilinan J."/>
            <person name="Floch G.L."/>
            <person name="Makela M.R."/>
            <person name="Henrissat B."/>
            <person name="Grigoriev I.V."/>
            <person name="Crouch J.A."/>
            <person name="De Vries R.P."/>
            <person name="Sukno S.A."/>
            <person name="Thon M.R."/>
        </authorList>
    </citation>
    <scope>NUCLEOTIDE SEQUENCE</scope>
    <source>
        <strain evidence="2">CBS 102054</strain>
    </source>
</reference>
<dbReference type="RefSeq" id="XP_060448503.1">
    <property type="nucleotide sequence ID" value="XM_060589956.1"/>
</dbReference>
<keyword evidence="1" id="KW-0812">Transmembrane</keyword>
<accession>A0AAJ0EKC5</accession>
<protein>
    <submittedName>
        <fullName evidence="2">Uncharacterized protein</fullName>
    </submittedName>
</protein>